<dbReference type="Proteomes" id="UP000035036">
    <property type="component" value="Chromosome"/>
</dbReference>
<dbReference type="GO" id="GO:0008173">
    <property type="term" value="F:RNA methyltransferase activity"/>
    <property type="evidence" value="ECO:0007669"/>
    <property type="project" value="InterPro"/>
</dbReference>
<evidence type="ECO:0000256" key="4">
    <source>
        <dbReference type="ARBA" id="ARBA00022691"/>
    </source>
</evidence>
<keyword evidence="4 6" id="KW-0949">S-adenosyl-L-methionine</keyword>
<dbReference type="PANTHER" id="PTHR22807:SF61">
    <property type="entry name" value="NOL1_NOP2_SUN FAMILY PROTEIN _ ANTITERMINATION NUSB DOMAIN-CONTAINING PROTEIN"/>
    <property type="match status" value="1"/>
</dbReference>
<keyword evidence="5 6" id="KW-0694">RNA-binding</keyword>
<dbReference type="PROSITE" id="PS51686">
    <property type="entry name" value="SAM_MT_RSMB_NOP"/>
    <property type="match status" value="1"/>
</dbReference>
<keyword evidence="3 6" id="KW-0808">Transferase</keyword>
<dbReference type="InterPro" id="IPR023267">
    <property type="entry name" value="RCMT"/>
</dbReference>
<feature type="binding site" evidence="6">
    <location>
        <position position="189"/>
    </location>
    <ligand>
        <name>S-adenosyl-L-methionine</name>
        <dbReference type="ChEBI" id="CHEBI:59789"/>
    </ligand>
</feature>
<dbReference type="PRINTS" id="PR02008">
    <property type="entry name" value="RCMTFAMILY"/>
</dbReference>
<dbReference type="RefSeq" id="WP_040199337.1">
    <property type="nucleotide sequence ID" value="NZ_CP010311.1"/>
</dbReference>
<feature type="active site" description="Nucleophile" evidence="6">
    <location>
        <position position="243"/>
    </location>
</feature>
<keyword evidence="1" id="KW-0963">Cytoplasm</keyword>
<dbReference type="SUPFAM" id="SSF53335">
    <property type="entry name" value="S-adenosyl-L-methionine-dependent methyltransferases"/>
    <property type="match status" value="1"/>
</dbReference>
<dbReference type="GO" id="GO:0001510">
    <property type="term" value="P:RNA methylation"/>
    <property type="evidence" value="ECO:0007669"/>
    <property type="project" value="InterPro"/>
</dbReference>
<keyword evidence="2 6" id="KW-0489">Methyltransferase</keyword>
<evidence type="ECO:0000259" key="7">
    <source>
        <dbReference type="PROSITE" id="PS51686"/>
    </source>
</evidence>
<dbReference type="GO" id="GO:0003723">
    <property type="term" value="F:RNA binding"/>
    <property type="evidence" value="ECO:0007669"/>
    <property type="project" value="UniProtKB-UniRule"/>
</dbReference>
<organism evidence="8 9">
    <name type="scientific">Geoalkalibacter subterraneus</name>
    <dbReference type="NCBI Taxonomy" id="483547"/>
    <lineage>
        <taxon>Bacteria</taxon>
        <taxon>Pseudomonadati</taxon>
        <taxon>Thermodesulfobacteriota</taxon>
        <taxon>Desulfuromonadia</taxon>
        <taxon>Desulfuromonadales</taxon>
        <taxon>Geoalkalibacteraceae</taxon>
        <taxon>Geoalkalibacter</taxon>
    </lineage>
</organism>
<accession>A0A0B5FPA4</accession>
<comment type="similarity">
    <text evidence="6">Belongs to the class I-like SAM-binding methyltransferase superfamily. RsmB/NOP family.</text>
</comment>
<dbReference type="InterPro" id="IPR031341">
    <property type="entry name" value="Methyltr_RsmF_N"/>
</dbReference>
<dbReference type="Pfam" id="PF17125">
    <property type="entry name" value="Methyltr_RsmF_N"/>
    <property type="match status" value="1"/>
</dbReference>
<dbReference type="InterPro" id="IPR029063">
    <property type="entry name" value="SAM-dependent_MTases_sf"/>
</dbReference>
<evidence type="ECO:0000256" key="6">
    <source>
        <dbReference type="PROSITE-ProRule" id="PRU01023"/>
    </source>
</evidence>
<dbReference type="InterPro" id="IPR049560">
    <property type="entry name" value="MeTrfase_RsmB-F_NOP2_cat"/>
</dbReference>
<dbReference type="Gene3D" id="3.40.50.150">
    <property type="entry name" value="Vaccinia Virus protein VP39"/>
    <property type="match status" value="1"/>
</dbReference>
<evidence type="ECO:0000256" key="2">
    <source>
        <dbReference type="ARBA" id="ARBA00022603"/>
    </source>
</evidence>
<evidence type="ECO:0000313" key="8">
    <source>
        <dbReference type="EMBL" id="AJF05925.1"/>
    </source>
</evidence>
<feature type="binding site" evidence="6">
    <location>
        <position position="171"/>
    </location>
    <ligand>
        <name>S-adenosyl-L-methionine</name>
        <dbReference type="ChEBI" id="CHEBI:59789"/>
    </ligand>
</feature>
<dbReference type="Gene3D" id="3.30.70.1170">
    <property type="entry name" value="Sun protein, domain 3"/>
    <property type="match status" value="1"/>
</dbReference>
<keyword evidence="9" id="KW-1185">Reference proteome</keyword>
<feature type="binding site" evidence="6">
    <location>
        <begin position="120"/>
        <end position="126"/>
    </location>
    <ligand>
        <name>S-adenosyl-L-methionine</name>
        <dbReference type="ChEBI" id="CHEBI:59789"/>
    </ligand>
</feature>
<dbReference type="PANTHER" id="PTHR22807">
    <property type="entry name" value="NOP2 YEAST -RELATED NOL1/NOP2/FMU SUN DOMAIN-CONTAINING"/>
    <property type="match status" value="1"/>
</dbReference>
<proteinExistence type="inferred from homology"/>
<dbReference type="EMBL" id="CP010311">
    <property type="protein sequence ID" value="AJF05925.1"/>
    <property type="molecule type" value="Genomic_DNA"/>
</dbReference>
<dbReference type="HOGENOM" id="CLU_005316_7_0_7"/>
<protein>
    <submittedName>
        <fullName evidence="8">rRNA cytosine-C5-methyltransferase</fullName>
    </submittedName>
</protein>
<feature type="binding site" evidence="6">
    <location>
        <position position="144"/>
    </location>
    <ligand>
        <name>S-adenosyl-L-methionine</name>
        <dbReference type="ChEBI" id="CHEBI:59789"/>
    </ligand>
</feature>
<name>A0A0B5FPA4_9BACT</name>
<reference evidence="8 9" key="1">
    <citation type="journal article" date="2015" name="Genome Announc.">
        <title>Genomes of Geoalkalibacter ferrihydriticus Z-0531T and Geoalkalibacter subterraneus Red1T, Two Haloalkaliphilic Metal-Reducing Deltaproteobacteria.</title>
        <authorList>
            <person name="Badalamenti J.P."/>
            <person name="Krajmalnik-Brown R."/>
            <person name="Torres C.I."/>
            <person name="Bond D.R."/>
        </authorList>
    </citation>
    <scope>NUCLEOTIDE SEQUENCE [LARGE SCALE GENOMIC DNA]</scope>
    <source>
        <strain evidence="8 9">Red1</strain>
    </source>
</reference>
<evidence type="ECO:0000256" key="5">
    <source>
        <dbReference type="ARBA" id="ARBA00022884"/>
    </source>
</evidence>
<feature type="domain" description="SAM-dependent MTase RsmB/NOP-type" evidence="7">
    <location>
        <begin position="28"/>
        <end position="316"/>
    </location>
</feature>
<evidence type="ECO:0000256" key="1">
    <source>
        <dbReference type="ARBA" id="ARBA00022490"/>
    </source>
</evidence>
<gene>
    <name evidence="8" type="ORF">GSUB_04210</name>
</gene>
<evidence type="ECO:0000256" key="3">
    <source>
        <dbReference type="ARBA" id="ARBA00022679"/>
    </source>
</evidence>
<dbReference type="InterPro" id="IPR001678">
    <property type="entry name" value="MeTrfase_RsmB-F_NOP2_dom"/>
</dbReference>
<dbReference type="Pfam" id="PF01189">
    <property type="entry name" value="Methyltr_RsmB-F"/>
    <property type="match status" value="1"/>
</dbReference>
<sequence length="318" mass="35648">MTCHFPELPVEFLNLLNEVLPPAHKDAALASFSLEKPVVFRVNTLRTTAEQLLRELESDNIFPHPVPWLSGAYSLPVEDKRALTETKAFQRGLFYIQNLSSMLAPWVLDPQPGETVLDLAAAPGGKSTQIAALMKNEGRLSVVEAVKPRFFKLKANLDQQGVEIARTFLMDGRAVGRKCPQMFDRILLDAPCSSEARFSRLDPDSWAHWSPRKVKEMSRKQKGLVASAWASLKPGAVLLYCTCSFSPEENELILDRLLRRVGDEAKLKEITLPIENTQPGLTRWKSKTLHPDLCKAVRILPDEMMDGFFLALIRKAAS</sequence>
<evidence type="ECO:0000313" key="9">
    <source>
        <dbReference type="Proteomes" id="UP000035036"/>
    </source>
</evidence>
<dbReference type="STRING" id="483547.GSUB_04210"/>
<dbReference type="AlphaFoldDB" id="A0A0B5FPA4"/>
<dbReference type="OrthoDB" id="9810297at2"/>
<dbReference type="KEGG" id="gsb:GSUB_04210"/>